<dbReference type="Proteomes" id="UP001551584">
    <property type="component" value="Unassembled WGS sequence"/>
</dbReference>
<dbReference type="RefSeq" id="WP_359273044.1">
    <property type="nucleotide sequence ID" value="NZ_JBEZNA010000034.1"/>
</dbReference>
<sequence>MLAVLVFLAAPIVAAGLLAAACWLHDRRGDRYTRELAHHPVPTRTVKEHHRV</sequence>
<evidence type="ECO:0008006" key="3">
    <source>
        <dbReference type="Google" id="ProtNLM"/>
    </source>
</evidence>
<gene>
    <name evidence="1" type="ORF">AB0D95_16085</name>
</gene>
<evidence type="ECO:0000313" key="2">
    <source>
        <dbReference type="Proteomes" id="UP001551584"/>
    </source>
</evidence>
<keyword evidence="2" id="KW-1185">Reference proteome</keyword>
<accession>A0ABV3ERC4</accession>
<evidence type="ECO:0000313" key="1">
    <source>
        <dbReference type="EMBL" id="MEU9578755.1"/>
    </source>
</evidence>
<reference evidence="1 2" key="1">
    <citation type="submission" date="2024-06" db="EMBL/GenBank/DDBJ databases">
        <title>The Natural Products Discovery Center: Release of the First 8490 Sequenced Strains for Exploring Actinobacteria Biosynthetic Diversity.</title>
        <authorList>
            <person name="Kalkreuter E."/>
            <person name="Kautsar S.A."/>
            <person name="Yang D."/>
            <person name="Bader C.D."/>
            <person name="Teijaro C.N."/>
            <person name="Fluegel L."/>
            <person name="Davis C.M."/>
            <person name="Simpson J.R."/>
            <person name="Lauterbach L."/>
            <person name="Steele A.D."/>
            <person name="Gui C."/>
            <person name="Meng S."/>
            <person name="Li G."/>
            <person name="Viehrig K."/>
            <person name="Ye F."/>
            <person name="Su P."/>
            <person name="Kiefer A.F."/>
            <person name="Nichols A."/>
            <person name="Cepeda A.J."/>
            <person name="Yan W."/>
            <person name="Fan B."/>
            <person name="Jiang Y."/>
            <person name="Adhikari A."/>
            <person name="Zheng C.-J."/>
            <person name="Schuster L."/>
            <person name="Cowan T.M."/>
            <person name="Smanski M.J."/>
            <person name="Chevrette M.G."/>
            <person name="De Carvalho L.P.S."/>
            <person name="Shen B."/>
        </authorList>
    </citation>
    <scope>NUCLEOTIDE SEQUENCE [LARGE SCALE GENOMIC DNA]</scope>
    <source>
        <strain evidence="1 2">NPDC048117</strain>
    </source>
</reference>
<proteinExistence type="predicted"/>
<comment type="caution">
    <text evidence="1">The sequence shown here is derived from an EMBL/GenBank/DDBJ whole genome shotgun (WGS) entry which is preliminary data.</text>
</comment>
<dbReference type="EMBL" id="JBEZNA010000034">
    <property type="protein sequence ID" value="MEU9578755.1"/>
    <property type="molecule type" value="Genomic_DNA"/>
</dbReference>
<protein>
    <recommendedName>
        <fullName evidence="3">Secreted protein</fullName>
    </recommendedName>
</protein>
<organism evidence="1 2">
    <name type="scientific">Streptomyces chilikensis</name>
    <dbReference type="NCBI Taxonomy" id="1194079"/>
    <lineage>
        <taxon>Bacteria</taxon>
        <taxon>Bacillati</taxon>
        <taxon>Actinomycetota</taxon>
        <taxon>Actinomycetes</taxon>
        <taxon>Kitasatosporales</taxon>
        <taxon>Streptomycetaceae</taxon>
        <taxon>Streptomyces</taxon>
    </lineage>
</organism>
<name>A0ABV3ERC4_9ACTN</name>